<organism evidence="14 15">
    <name type="scientific">Pomacea canaliculata</name>
    <name type="common">Golden apple snail</name>
    <dbReference type="NCBI Taxonomy" id="400727"/>
    <lineage>
        <taxon>Eukaryota</taxon>
        <taxon>Metazoa</taxon>
        <taxon>Spiralia</taxon>
        <taxon>Lophotrochozoa</taxon>
        <taxon>Mollusca</taxon>
        <taxon>Gastropoda</taxon>
        <taxon>Caenogastropoda</taxon>
        <taxon>Architaenioglossa</taxon>
        <taxon>Ampullarioidea</taxon>
        <taxon>Ampullariidae</taxon>
        <taxon>Pomacea</taxon>
    </lineage>
</organism>
<dbReference type="Proteomes" id="UP000245119">
    <property type="component" value="Linkage Group LG11"/>
</dbReference>
<keyword evidence="7" id="KW-0808">Transferase</keyword>
<gene>
    <name evidence="14" type="ORF">C0Q70_18279</name>
</gene>
<dbReference type="Gene3D" id="1.10.8.270">
    <property type="entry name" value="putative rabgap domain of human tbc1 domain family member 14 like domains"/>
    <property type="match status" value="1"/>
</dbReference>
<evidence type="ECO:0000256" key="2">
    <source>
        <dbReference type="ARBA" id="ARBA00004496"/>
    </source>
</evidence>
<dbReference type="GO" id="GO:0016020">
    <property type="term" value="C:membrane"/>
    <property type="evidence" value="ECO:0007669"/>
    <property type="project" value="UniProtKB-SubCell"/>
</dbReference>
<dbReference type="FunFam" id="1.10.472.80:FF:000009">
    <property type="entry name" value="TBC1 domain family member 13"/>
    <property type="match status" value="1"/>
</dbReference>
<dbReference type="OrthoDB" id="10263206at2759"/>
<keyword evidence="8" id="KW-0472">Membrane</keyword>
<evidence type="ECO:0000256" key="8">
    <source>
        <dbReference type="ARBA" id="ARBA00023136"/>
    </source>
</evidence>
<comment type="function">
    <text evidence="9">Acts as a GTPase-activating protein for RAB35. Together with RAB35 may be involved in regulation of insulin-induced glucose transporter SLC2A4/GLUT4 translocation to the plasma membrane in adipocytes.</text>
</comment>
<dbReference type="PROSITE" id="PS50086">
    <property type="entry name" value="TBC_RABGAP"/>
    <property type="match status" value="1"/>
</dbReference>
<evidence type="ECO:0000256" key="5">
    <source>
        <dbReference type="ARBA" id="ARBA00022490"/>
    </source>
</evidence>
<evidence type="ECO:0000256" key="11">
    <source>
        <dbReference type="ARBA" id="ARBA00067477"/>
    </source>
</evidence>
<evidence type="ECO:0000256" key="12">
    <source>
        <dbReference type="SAM" id="MobiDB-lite"/>
    </source>
</evidence>
<evidence type="ECO:0000256" key="10">
    <source>
        <dbReference type="ARBA" id="ARBA00064536"/>
    </source>
</evidence>
<dbReference type="EMBL" id="PZQS01000011">
    <property type="protein sequence ID" value="PVD22465.1"/>
    <property type="molecule type" value="Genomic_DNA"/>
</dbReference>
<proteinExistence type="inferred from homology"/>
<evidence type="ECO:0000313" key="15">
    <source>
        <dbReference type="Proteomes" id="UP000245119"/>
    </source>
</evidence>
<name>A0A2T7NMS3_POMCA</name>
<comment type="similarity">
    <text evidence="3">Belongs to the glycosyltransferase 25 family.</text>
</comment>
<dbReference type="PANTHER" id="PTHR10730">
    <property type="entry name" value="PROCOLLAGEN-LYSINE,2-OXOGLUTARATE 5-DIOXYGENASE/GLYCOSYLTRANSFERASE 25 FAMILY MEMBER"/>
    <property type="match status" value="1"/>
</dbReference>
<dbReference type="PANTHER" id="PTHR10730:SF53">
    <property type="entry name" value="GLYCOSYLTRANSFERASE 25 FAMILY MEMBER"/>
    <property type="match status" value="1"/>
</dbReference>
<dbReference type="SUPFAM" id="SSF47923">
    <property type="entry name" value="Ypt/Rab-GAP domain of gyp1p"/>
    <property type="match status" value="2"/>
</dbReference>
<dbReference type="Gene3D" id="1.10.10.750">
    <property type="entry name" value="Ypt/Rab-GAP domain of gyp1p, domain 1"/>
    <property type="match status" value="1"/>
</dbReference>
<protein>
    <recommendedName>
        <fullName evidence="11">TBC1 domain family member 13</fullName>
    </recommendedName>
</protein>
<dbReference type="InterPro" id="IPR002654">
    <property type="entry name" value="Glyco_trans_25"/>
</dbReference>
<evidence type="ECO:0000256" key="3">
    <source>
        <dbReference type="ARBA" id="ARBA00006721"/>
    </source>
</evidence>
<dbReference type="InterPro" id="IPR000195">
    <property type="entry name" value="Rab-GAP-TBC_dom"/>
</dbReference>
<evidence type="ECO:0000256" key="6">
    <source>
        <dbReference type="ARBA" id="ARBA00022676"/>
    </source>
</evidence>
<keyword evidence="5" id="KW-0963">Cytoplasm</keyword>
<evidence type="ECO:0000256" key="9">
    <source>
        <dbReference type="ARBA" id="ARBA00059763"/>
    </source>
</evidence>
<evidence type="ECO:0000256" key="7">
    <source>
        <dbReference type="ARBA" id="ARBA00022679"/>
    </source>
</evidence>
<dbReference type="GO" id="GO:0005737">
    <property type="term" value="C:cytoplasm"/>
    <property type="evidence" value="ECO:0007669"/>
    <property type="project" value="UniProtKB-SubCell"/>
</dbReference>
<dbReference type="AlphaFoldDB" id="A0A2T7NMS3"/>
<evidence type="ECO:0000256" key="4">
    <source>
        <dbReference type="ARBA" id="ARBA00022468"/>
    </source>
</evidence>
<dbReference type="InterPro" id="IPR050757">
    <property type="entry name" value="Collagen_mod_GT25"/>
</dbReference>
<dbReference type="CDD" id="cd06532">
    <property type="entry name" value="Glyco_transf_25"/>
    <property type="match status" value="1"/>
</dbReference>
<dbReference type="FunFam" id="1.10.8.270:FF:000019">
    <property type="entry name" value="TBC1 domain family member 13"/>
    <property type="match status" value="1"/>
</dbReference>
<evidence type="ECO:0000256" key="1">
    <source>
        <dbReference type="ARBA" id="ARBA00004370"/>
    </source>
</evidence>
<accession>A0A2T7NMS3</accession>
<dbReference type="STRING" id="400727.A0A2T7NMS3"/>
<comment type="subunit">
    <text evidence="10">Interacts with RAB1A and RAB10; in a GTP-dependent manner.</text>
</comment>
<keyword evidence="15" id="KW-1185">Reference proteome</keyword>
<comment type="subcellular location">
    <subcellularLocation>
        <location evidence="2">Cytoplasm</location>
    </subcellularLocation>
    <subcellularLocation>
        <location evidence="1">Membrane</location>
    </subcellularLocation>
</comment>
<evidence type="ECO:0000259" key="13">
    <source>
        <dbReference type="PROSITE" id="PS50086"/>
    </source>
</evidence>
<dbReference type="Pfam" id="PF01755">
    <property type="entry name" value="Glyco_transf_25"/>
    <property type="match status" value="1"/>
</dbReference>
<dbReference type="InterPro" id="IPR035969">
    <property type="entry name" value="Rab-GAP_TBC_sf"/>
</dbReference>
<dbReference type="InterPro" id="IPR029044">
    <property type="entry name" value="Nucleotide-diphossugar_trans"/>
</dbReference>
<reference evidence="14 15" key="1">
    <citation type="submission" date="2018-04" db="EMBL/GenBank/DDBJ databases">
        <title>The genome of golden apple snail Pomacea canaliculata provides insight into stress tolerance and invasive adaptation.</title>
        <authorList>
            <person name="Liu C."/>
            <person name="Liu B."/>
            <person name="Ren Y."/>
            <person name="Zhang Y."/>
            <person name="Wang H."/>
            <person name="Li S."/>
            <person name="Jiang F."/>
            <person name="Yin L."/>
            <person name="Zhang G."/>
            <person name="Qian W."/>
            <person name="Fan W."/>
        </authorList>
    </citation>
    <scope>NUCLEOTIDE SEQUENCE [LARGE SCALE GENOMIC DNA]</scope>
    <source>
        <strain evidence="14">SZHN2017</strain>
        <tissue evidence="14">Muscle</tissue>
    </source>
</reference>
<dbReference type="Gene3D" id="1.10.472.80">
    <property type="entry name" value="Ypt/Rab-GAP domain of gyp1p, domain 3"/>
    <property type="match status" value="1"/>
</dbReference>
<dbReference type="SUPFAM" id="SSF53448">
    <property type="entry name" value="Nucleotide-diphospho-sugar transferases"/>
    <property type="match status" value="1"/>
</dbReference>
<keyword evidence="4" id="KW-0343">GTPase activation</keyword>
<dbReference type="GO" id="GO:0005096">
    <property type="term" value="F:GTPase activator activity"/>
    <property type="evidence" value="ECO:0007669"/>
    <property type="project" value="UniProtKB-KW"/>
</dbReference>
<dbReference type="Gene3D" id="3.90.550.10">
    <property type="entry name" value="Spore Coat Polysaccharide Biosynthesis Protein SpsA, Chain A"/>
    <property type="match status" value="1"/>
</dbReference>
<comment type="caution">
    <text evidence="14">The sequence shown here is derived from an EMBL/GenBank/DDBJ whole genome shotgun (WGS) entry which is preliminary data.</text>
</comment>
<dbReference type="Pfam" id="PF00566">
    <property type="entry name" value="RabGAP-TBC"/>
    <property type="match status" value="1"/>
</dbReference>
<dbReference type="GO" id="GO:0050211">
    <property type="term" value="F:procollagen galactosyltransferase activity"/>
    <property type="evidence" value="ECO:0007669"/>
    <property type="project" value="TreeGrafter"/>
</dbReference>
<feature type="domain" description="Rab-GAP TBC" evidence="13">
    <location>
        <begin position="535"/>
        <end position="839"/>
    </location>
</feature>
<sequence>MASHAWIEFSKAENAVETDAFLRPTVVVAFLVRNKAHTLPWFLGHLEMLAYPKDRISLWIRSDHNIDNSTAILKEWIAAVKPLYHSVDIQIDEKQMGYTDESSPFDWTEKRFSNVITLRQKAIEYSKQKWADYLFMIDADVIIENRHTLQLLQQQQKLAVGPMLNASVEGYYSNFWGAMNEKGYYERSSDYIAIVDRRKMGCFSVPMVHSAVLFDMRRAQSKHLSYSSVPDGYEGPKDDIIILAHNIKVSGETMHVLNNEYFGKVMIPLDTKYSLQDDWDQFDHVRLEANVFGPPLPASPHISFIPMKPKEKLGFDQIYMINLERRSERRERMMNAFDILGIDAVLKPAVDGKKITPAFIKQLGIQQLPGYADPYSGRSMTMGEIGCFLSHYYIWEEVVQKNYSRVLLFEDDIRFEPYFLNKLKFLMYDLDRLLPTWDLVYLGRKRLRKGEENLVEGSERLAWPHYSYWTLSYAISNTGAQKLLNQKPLTKLVPVDEYLPIMFDRHPELKQFDDLLQGETIDLDKLRKICFNGCPFESGHRAVCWKLLLNYLPLKTREWETELAKQRLLYRNFIQELIIIPGKKTRSNKSSNGTLEDHPLNPNPDSEWQEDFKDNEMLVQIDKDCRRLCPDLFFFQRATDFPCDELVNASSYVETLRKRVEHTALKSETVAKNRLGITFNKSNTRRKSEEYSTLRDGEEAHWEVVERILFIYAKLNPGLAYVQGMNEILGPIYYTFATDPDDSWRVHAEEDSFFCFTNLMAEIRDNFIKTLDDSQCGIGHTMSLLMEMLKSHDASLWHRLQELELQPQFYAFRWLTLMLSQEFPLPDVLRIWDSLFSDPNRFEFLIYICLAMLILLREEIHRNDFPTVMKLVQNFQHSSIDIQVVLAKATELSFRR</sequence>
<evidence type="ECO:0000313" key="14">
    <source>
        <dbReference type="EMBL" id="PVD22465.1"/>
    </source>
</evidence>
<dbReference type="SMART" id="SM00164">
    <property type="entry name" value="TBC"/>
    <property type="match status" value="1"/>
</dbReference>
<keyword evidence="6" id="KW-0328">Glycosyltransferase</keyword>
<feature type="region of interest" description="Disordered" evidence="12">
    <location>
        <begin position="585"/>
        <end position="607"/>
    </location>
</feature>